<dbReference type="PROSITE" id="PS50888">
    <property type="entry name" value="BHLH"/>
    <property type="match status" value="1"/>
</dbReference>
<comment type="caution">
    <text evidence="2">The sequence shown here is derived from an EMBL/GenBank/DDBJ whole genome shotgun (WGS) entry which is preliminary data.</text>
</comment>
<evidence type="ECO:0000313" key="2">
    <source>
        <dbReference type="EMBL" id="CAG8820723.1"/>
    </source>
</evidence>
<dbReference type="EMBL" id="CAJVQB010034110">
    <property type="protein sequence ID" value="CAG8820723.1"/>
    <property type="molecule type" value="Genomic_DNA"/>
</dbReference>
<dbReference type="SUPFAM" id="SSF47459">
    <property type="entry name" value="HLH, helix-loop-helix DNA-binding domain"/>
    <property type="match status" value="1"/>
</dbReference>
<protein>
    <submittedName>
        <fullName evidence="2">12398_t:CDS:1</fullName>
    </submittedName>
</protein>
<name>A0ABN7W8E8_GIGMA</name>
<keyword evidence="3" id="KW-1185">Reference proteome</keyword>
<dbReference type="InterPro" id="IPR036638">
    <property type="entry name" value="HLH_DNA-bd_sf"/>
</dbReference>
<feature type="non-terminal residue" evidence="2">
    <location>
        <position position="1"/>
    </location>
</feature>
<organism evidence="2 3">
    <name type="scientific">Gigaspora margarita</name>
    <dbReference type="NCBI Taxonomy" id="4874"/>
    <lineage>
        <taxon>Eukaryota</taxon>
        <taxon>Fungi</taxon>
        <taxon>Fungi incertae sedis</taxon>
        <taxon>Mucoromycota</taxon>
        <taxon>Glomeromycotina</taxon>
        <taxon>Glomeromycetes</taxon>
        <taxon>Diversisporales</taxon>
        <taxon>Gigasporaceae</taxon>
        <taxon>Gigaspora</taxon>
    </lineage>
</organism>
<sequence length="134" mass="15898">KNLDVEFPLVLTSDKKSVKKKLRRNYIAKNLDVKFPLVLTSNKKCDQKRKLRIEYERRRRKNETTIIKVIANKLPDLTNIEKNLSKLTILKNALKFIEKSDQDMQRILNENEILQKGVEIIEFKPLLVDMIYTK</sequence>
<evidence type="ECO:0000313" key="3">
    <source>
        <dbReference type="Proteomes" id="UP000789901"/>
    </source>
</evidence>
<proteinExistence type="predicted"/>
<dbReference type="Proteomes" id="UP000789901">
    <property type="component" value="Unassembled WGS sequence"/>
</dbReference>
<reference evidence="2 3" key="1">
    <citation type="submission" date="2021-06" db="EMBL/GenBank/DDBJ databases">
        <authorList>
            <person name="Kallberg Y."/>
            <person name="Tangrot J."/>
            <person name="Rosling A."/>
        </authorList>
    </citation>
    <scope>NUCLEOTIDE SEQUENCE [LARGE SCALE GENOMIC DNA]</scope>
    <source>
        <strain evidence="2 3">120-4 pot B 10/14</strain>
    </source>
</reference>
<gene>
    <name evidence="2" type="ORF">GMARGA_LOCUS27651</name>
</gene>
<feature type="domain" description="BHLH" evidence="1">
    <location>
        <begin position="47"/>
        <end position="100"/>
    </location>
</feature>
<evidence type="ECO:0000259" key="1">
    <source>
        <dbReference type="PROSITE" id="PS50888"/>
    </source>
</evidence>
<dbReference type="Gene3D" id="4.10.280.10">
    <property type="entry name" value="Helix-loop-helix DNA-binding domain"/>
    <property type="match status" value="1"/>
</dbReference>
<dbReference type="InterPro" id="IPR011598">
    <property type="entry name" value="bHLH_dom"/>
</dbReference>
<accession>A0ABN7W8E8</accession>